<dbReference type="SUPFAM" id="SSF53300">
    <property type="entry name" value="vWA-like"/>
    <property type="match status" value="1"/>
</dbReference>
<dbReference type="Gene3D" id="3.40.50.410">
    <property type="entry name" value="von Willebrand factor, type A domain"/>
    <property type="match status" value="1"/>
</dbReference>
<feature type="region of interest" description="Disordered" evidence="1">
    <location>
        <begin position="477"/>
        <end position="499"/>
    </location>
</feature>
<dbReference type="InterPro" id="IPR036465">
    <property type="entry name" value="vWFA_dom_sf"/>
</dbReference>
<dbReference type="PANTHER" id="PTHR12604">
    <property type="entry name" value="KU AUTOANTIGEN DNA HELICASE"/>
    <property type="match status" value="1"/>
</dbReference>
<keyword evidence="2" id="KW-1185">Reference proteome</keyword>
<feature type="compositionally biased region" description="Basic and acidic residues" evidence="1">
    <location>
        <begin position="477"/>
        <end position="493"/>
    </location>
</feature>
<evidence type="ECO:0000256" key="1">
    <source>
        <dbReference type="SAM" id="MobiDB-lite"/>
    </source>
</evidence>
<reference evidence="3" key="1">
    <citation type="submission" date="2025-08" db="UniProtKB">
        <authorList>
            <consortium name="RefSeq"/>
        </authorList>
    </citation>
    <scope>IDENTIFICATION</scope>
    <source>
        <tissue evidence="3">Whole Larva</tissue>
    </source>
</reference>
<dbReference type="Proteomes" id="UP000695000">
    <property type="component" value="Unplaced"/>
</dbReference>
<organism evidence="2 3">
    <name type="scientific">Nicrophorus vespilloides</name>
    <name type="common">Boreal carrion beetle</name>
    <dbReference type="NCBI Taxonomy" id="110193"/>
    <lineage>
        <taxon>Eukaryota</taxon>
        <taxon>Metazoa</taxon>
        <taxon>Ecdysozoa</taxon>
        <taxon>Arthropoda</taxon>
        <taxon>Hexapoda</taxon>
        <taxon>Insecta</taxon>
        <taxon>Pterygota</taxon>
        <taxon>Neoptera</taxon>
        <taxon>Endopterygota</taxon>
        <taxon>Coleoptera</taxon>
        <taxon>Polyphaga</taxon>
        <taxon>Staphyliniformia</taxon>
        <taxon>Silphidae</taxon>
        <taxon>Nicrophorinae</taxon>
        <taxon>Nicrophorus</taxon>
    </lineage>
</organism>
<dbReference type="GeneID" id="108559164"/>
<proteinExistence type="predicted"/>
<sequence length="499" mass="57916">MSESDESDNEYQPFEQANNVLVAVDCSASMFVKNAEAKIPFEFTLNSLFSVCDNFLLKRSAKNQISIIFFHPEKTDLINFDSPFVEGVKNLNEAIKEYKTYNLLDCKGKPLKFAYFIILCKKKFSKVKGKKFLYLVTNHSDPCNGDVTVQSQSYREIMDLPKLGIQFELLPLCEDFDYLPFYGEVYRSLQEKQPKFYYNENFLSTKISYTIKAKESNKNLKIYLREDSEPDVFVPCLERKLFTKAKISENVSTTNDLKKVIKKTERSAKLSKIEISREIIKVFNETEVLDLYQTGNIKSGLTIIHAQHRRYSNYGEHAADCKLLKTKNKNDENFHALHTACSMGNYYLLCTLKHKEGGRVHYAELMPKIVNQEPHFVMITLKNSLNFSESHTVQSEIVTADEELENLMSSLVNKATIEDYDKRKMVPLKYAKESKFLKQKLLEDEHYLADKKDLDLLNDVLYEGNVDELVKKLEEMYPQETKKRAQKKPEKATNKKIKT</sequence>
<dbReference type="RefSeq" id="XP_017771824.1">
    <property type="nucleotide sequence ID" value="XM_017916335.1"/>
</dbReference>
<evidence type="ECO:0000313" key="3">
    <source>
        <dbReference type="RefSeq" id="XP_017771824.1"/>
    </source>
</evidence>
<gene>
    <name evidence="3" type="primary">LOC108559164</name>
</gene>
<protein>
    <submittedName>
        <fullName evidence="3">Uncharacterized protein LOC108559164</fullName>
    </submittedName>
</protein>
<evidence type="ECO:0000313" key="2">
    <source>
        <dbReference type="Proteomes" id="UP000695000"/>
    </source>
</evidence>
<accession>A0ABM1MB74</accession>
<dbReference type="PANTHER" id="PTHR12604:SF2">
    <property type="entry name" value="X-RAY REPAIR CROSS-COMPLEMENTING PROTEIN 6"/>
    <property type="match status" value="1"/>
</dbReference>
<name>A0ABM1MB74_NICVS</name>